<accession>A0A0K2TS90</accession>
<keyword evidence="1" id="KW-0812">Transmembrane</keyword>
<evidence type="ECO:0000256" key="1">
    <source>
        <dbReference type="SAM" id="Phobius"/>
    </source>
</evidence>
<dbReference type="AlphaFoldDB" id="A0A0K2TS90"/>
<feature type="transmembrane region" description="Helical" evidence="1">
    <location>
        <begin position="20"/>
        <end position="37"/>
    </location>
</feature>
<proteinExistence type="predicted"/>
<reference evidence="2" key="1">
    <citation type="submission" date="2014-05" db="EMBL/GenBank/DDBJ databases">
        <authorList>
            <person name="Chronopoulou M."/>
        </authorList>
    </citation>
    <scope>NUCLEOTIDE SEQUENCE</scope>
    <source>
        <tissue evidence="2">Whole organism</tissue>
    </source>
</reference>
<keyword evidence="1" id="KW-0472">Membrane</keyword>
<name>A0A0K2TS90_LEPSM</name>
<evidence type="ECO:0000313" key="2">
    <source>
        <dbReference type="EMBL" id="CDW28899.1"/>
    </source>
</evidence>
<keyword evidence="1" id="KW-1133">Transmembrane helix</keyword>
<dbReference type="EMBL" id="HACA01011538">
    <property type="protein sequence ID" value="CDW28899.1"/>
    <property type="molecule type" value="Transcribed_RNA"/>
</dbReference>
<sequence>MPPFKKTPEDHTNVNLLKLLMWTLNSIFVCLICLYVSKLKVN</sequence>
<protein>
    <submittedName>
        <fullName evidence="2">Uncharacterized protein</fullName>
    </submittedName>
</protein>
<organism evidence="2">
    <name type="scientific">Lepeophtheirus salmonis</name>
    <name type="common">Salmon louse</name>
    <name type="synonym">Caligus salmonis</name>
    <dbReference type="NCBI Taxonomy" id="72036"/>
    <lineage>
        <taxon>Eukaryota</taxon>
        <taxon>Metazoa</taxon>
        <taxon>Ecdysozoa</taxon>
        <taxon>Arthropoda</taxon>
        <taxon>Crustacea</taxon>
        <taxon>Multicrustacea</taxon>
        <taxon>Hexanauplia</taxon>
        <taxon>Copepoda</taxon>
        <taxon>Siphonostomatoida</taxon>
        <taxon>Caligidae</taxon>
        <taxon>Lepeophtheirus</taxon>
    </lineage>
</organism>